<keyword evidence="4" id="KW-0112">Calmodulin-binding</keyword>
<dbReference type="GO" id="GO:0007051">
    <property type="term" value="P:spindle organization"/>
    <property type="evidence" value="ECO:0007669"/>
    <property type="project" value="TreeGrafter"/>
</dbReference>
<feature type="compositionally biased region" description="Basic and acidic residues" evidence="5">
    <location>
        <begin position="298"/>
        <end position="309"/>
    </location>
</feature>
<dbReference type="GO" id="GO:0000278">
    <property type="term" value="P:mitotic cell cycle"/>
    <property type="evidence" value="ECO:0007669"/>
    <property type="project" value="TreeGrafter"/>
</dbReference>
<name>A0A292PKI2_9PEZI</name>
<gene>
    <name evidence="7" type="ORF">GSTUAT00008633001</name>
</gene>
<feature type="compositionally biased region" description="Basic and acidic residues" evidence="5">
    <location>
        <begin position="318"/>
        <end position="328"/>
    </location>
</feature>
<feature type="region of interest" description="Disordered" evidence="5">
    <location>
        <begin position="196"/>
        <end position="410"/>
    </location>
</feature>
<organism evidence="7 8">
    <name type="scientific">Tuber aestivum</name>
    <name type="common">summer truffle</name>
    <dbReference type="NCBI Taxonomy" id="59557"/>
    <lineage>
        <taxon>Eukaryota</taxon>
        <taxon>Fungi</taxon>
        <taxon>Dikarya</taxon>
        <taxon>Ascomycota</taxon>
        <taxon>Pezizomycotina</taxon>
        <taxon>Pezizomycetes</taxon>
        <taxon>Pezizales</taxon>
        <taxon>Tuberaceae</taxon>
        <taxon>Tuber</taxon>
    </lineage>
</organism>
<evidence type="ECO:0000256" key="2">
    <source>
        <dbReference type="ARBA" id="ARBA00022490"/>
    </source>
</evidence>
<dbReference type="EMBL" id="LN891224">
    <property type="protein sequence ID" value="CUS07281.1"/>
    <property type="molecule type" value="Genomic_DNA"/>
</dbReference>
<feature type="compositionally biased region" description="Basic and acidic residues" evidence="5">
    <location>
        <begin position="96"/>
        <end position="139"/>
    </location>
</feature>
<dbReference type="PANTHER" id="PTHR22706">
    <property type="entry name" value="ASSEMBLY FACTOR FOR SPINDLE MICROTUBULES"/>
    <property type="match status" value="1"/>
</dbReference>
<evidence type="ECO:0000259" key="6">
    <source>
        <dbReference type="PROSITE" id="PS50021"/>
    </source>
</evidence>
<dbReference type="PROSITE" id="PS50096">
    <property type="entry name" value="IQ"/>
    <property type="match status" value="3"/>
</dbReference>
<dbReference type="InterPro" id="IPR051185">
    <property type="entry name" value="ASPM"/>
</dbReference>
<dbReference type="PANTHER" id="PTHR22706:SF1">
    <property type="entry name" value="ASSEMBLY FACTOR FOR SPINDLE MICROTUBULES"/>
    <property type="match status" value="1"/>
</dbReference>
<dbReference type="SUPFAM" id="SSF47576">
    <property type="entry name" value="Calponin-homology domain, CH-domain"/>
    <property type="match status" value="1"/>
</dbReference>
<proteinExistence type="predicted"/>
<feature type="compositionally biased region" description="Polar residues" evidence="5">
    <location>
        <begin position="17"/>
        <end position="33"/>
    </location>
</feature>
<dbReference type="InterPro" id="IPR001715">
    <property type="entry name" value="CH_dom"/>
</dbReference>
<protein>
    <recommendedName>
        <fullName evidence="6">Calponin-homology (CH) domain-containing protein</fullName>
    </recommendedName>
</protein>
<dbReference type="Gene3D" id="1.20.5.190">
    <property type="match status" value="2"/>
</dbReference>
<keyword evidence="2" id="KW-0963">Cytoplasm</keyword>
<keyword evidence="8" id="KW-1185">Reference proteome</keyword>
<accession>A0A292PKI2</accession>
<evidence type="ECO:0000256" key="3">
    <source>
        <dbReference type="ARBA" id="ARBA00022737"/>
    </source>
</evidence>
<dbReference type="Gene3D" id="1.10.418.10">
    <property type="entry name" value="Calponin-like domain"/>
    <property type="match status" value="1"/>
</dbReference>
<evidence type="ECO:0000256" key="4">
    <source>
        <dbReference type="ARBA" id="ARBA00022860"/>
    </source>
</evidence>
<evidence type="ECO:0000256" key="5">
    <source>
        <dbReference type="SAM" id="MobiDB-lite"/>
    </source>
</evidence>
<reference evidence="7" key="1">
    <citation type="submission" date="2015-10" db="EMBL/GenBank/DDBJ databases">
        <authorList>
            <person name="Regsiter A."/>
            <person name="william w."/>
        </authorList>
    </citation>
    <scope>NUCLEOTIDE SEQUENCE</scope>
    <source>
        <strain evidence="7">Montdore</strain>
    </source>
</reference>
<evidence type="ECO:0000313" key="8">
    <source>
        <dbReference type="Proteomes" id="UP001412239"/>
    </source>
</evidence>
<feature type="compositionally biased region" description="Basic and acidic residues" evidence="5">
    <location>
        <begin position="246"/>
        <end position="257"/>
    </location>
</feature>
<feature type="region of interest" description="Disordered" evidence="5">
    <location>
        <begin position="93"/>
        <end position="146"/>
    </location>
</feature>
<dbReference type="GO" id="GO:0005737">
    <property type="term" value="C:cytoplasm"/>
    <property type="evidence" value="ECO:0007669"/>
    <property type="project" value="UniProtKB-SubCell"/>
</dbReference>
<feature type="compositionally biased region" description="Basic and acidic residues" evidence="5">
    <location>
        <begin position="1"/>
        <end position="10"/>
    </location>
</feature>
<feature type="region of interest" description="Disordered" evidence="5">
    <location>
        <begin position="1"/>
        <end position="43"/>
    </location>
</feature>
<sequence length="1548" mass="174100">MSRFSIEKDGTPCPVRSSFTQSENNHQSTRNPPTSFPLIAPGSDIDDDYIDDLDYTRATPADFHLFPITGRTRRRRAVLHEPPRRITGFVPAHNQRASDEKGKEKAREREREWEGEKEREREMAKELETEKERECESVREQGNLRPSESNFYTDVALALQPQPIRAQSLHQQPRRVLMKRKLNAKSRRRISALLAARTKQQAEASTGSPNTAESKPTSQLESLQPAGNEALGDKTYSTANVGLRPPVDEFKRPEKKPFLAPPKRRTLQPQLRLSHHSGFDAPRCGNAGGKENIPPGEEGAKIGDQETSRRIPANFDRNLNERRSEIKHTAPFKPRATQPMPTPPRESMKRLSEAMAPDGEDRSFGSSIPCAKSTSSQRSSLEDPRQLRLKRRKMSNRLLPTPPSLSREEEAELAPYSLRLDPPPPIASFRHVNDKSTKLQLNPLLKEDISRTEMYEDSWLFAQESSVSQLLNSILSPTFAERSDPQTGEIRTRFVSVYSSPPFPLLFKRLQASLLYGALAVPKDVLEKSSAAKLSGGGAGLNGQGWGWAEDLAVRKKFLNLIMETYETVALVPGLEVVIGREMFVTTPKTVLDQRKVTEGFVERYLMRSEDTLTCPPIEDSCRRGAAERHSQGDNEDWGSPIWLLRKSILRSLMLVLLLDKAKTQGILGRKNLFKKSSPHKSSASILHTLSRLLLPSVGDILRPLGHLNYLPEISQCPLEEYEYEITNLAVDMRDGVRLTRVVELLLSPRSPAAIAGKTPQAKWPLSSNLKFPATSRAHKLHNVSIGLSALNSVGGNPRGVSAKDVVDGSREKTVGLLWGIVSRWGLEQLVDWNEVKREIRSLQARKVPAHTRYSALLVTDCCNNGPTNHVRLLKDWAGCIAAAHGIQVDNLTTSFGDGRVFQKIVEEYEQYFPVGVRRERDAPLKAKLRALGCSSYFAGLFDDVKRTDKVFSKDFVIAGLAYLCSRLFQWSIKERAAAAIQRSYRAYLCRRDAHKRINLLLLAHQCSNVVNTRNRIINAATTIQTAYRQYLHIKITKLIDSITNLQSAIRGKLLRQKSVKYGSMVVYLQQKWRNVREYRFQRRIGIAREATIGFQALARGLLLRNNHQNLRSAVSIVGRRRRMCLEGRIARAQHIILKEATLKIQRWWRDQMAIRDPRRELTLAVQSTIRLQSFIRGKFALNNYKSLSAAALFVQRGYRSCRDGRTAQLEFLGLRLATLDVQRRYRSSLQAREDRQRYIILRTRSIQLQRHWTELAHRRGAAIVLQRAWRRFAWLVRLRKMLGEVVTIQSLWRGYKTRQESSARVRIARRRVSKVMSTPISEGDTLVGRLNKGLELMTTAGGYGRGVMQLELATRYSRECVALATSNETAISTLLQNIEFSINQTQKSISSIPARNLVLGMNVLANISKSAAALRALEHRTLPAPAMGRKKVSTHGSSNSGGSQDILAILLDAIEVLRSAQANTPQSGLFLTTVGVLKALLANEVIRARFVARKKCIERISRLVDKNRTESTRKGVTASRAAGVGGSKAAPLVKLLALEGIITQLGN</sequence>
<dbReference type="Pfam" id="PF00612">
    <property type="entry name" value="IQ"/>
    <property type="match status" value="3"/>
</dbReference>
<evidence type="ECO:0000313" key="7">
    <source>
        <dbReference type="EMBL" id="CUS07281.1"/>
    </source>
</evidence>
<evidence type="ECO:0000256" key="1">
    <source>
        <dbReference type="ARBA" id="ARBA00004496"/>
    </source>
</evidence>
<dbReference type="GO" id="GO:0051295">
    <property type="term" value="P:establishment of meiotic spindle localization"/>
    <property type="evidence" value="ECO:0007669"/>
    <property type="project" value="TreeGrafter"/>
</dbReference>
<dbReference type="SMART" id="SM00015">
    <property type="entry name" value="IQ"/>
    <property type="match status" value="6"/>
</dbReference>
<feature type="compositionally biased region" description="Polar residues" evidence="5">
    <location>
        <begin position="198"/>
        <end position="222"/>
    </location>
</feature>
<dbReference type="GO" id="GO:0005516">
    <property type="term" value="F:calmodulin binding"/>
    <property type="evidence" value="ECO:0007669"/>
    <property type="project" value="UniProtKB-KW"/>
</dbReference>
<dbReference type="GO" id="GO:0000922">
    <property type="term" value="C:spindle pole"/>
    <property type="evidence" value="ECO:0007669"/>
    <property type="project" value="TreeGrafter"/>
</dbReference>
<dbReference type="InterPro" id="IPR000048">
    <property type="entry name" value="IQ_motif_EF-hand-BS"/>
</dbReference>
<keyword evidence="3" id="KW-0677">Repeat</keyword>
<dbReference type="InterPro" id="IPR036872">
    <property type="entry name" value="CH_dom_sf"/>
</dbReference>
<dbReference type="PROSITE" id="PS50021">
    <property type="entry name" value="CH"/>
    <property type="match status" value="1"/>
</dbReference>
<feature type="domain" description="Calponin-homology (CH)" evidence="6">
    <location>
        <begin position="695"/>
        <end position="826"/>
    </location>
</feature>
<dbReference type="CDD" id="cd21223">
    <property type="entry name" value="CH_ASPM_rpt1"/>
    <property type="match status" value="1"/>
</dbReference>
<comment type="subcellular location">
    <subcellularLocation>
        <location evidence="1">Cytoplasm</location>
    </subcellularLocation>
</comment>
<dbReference type="Proteomes" id="UP001412239">
    <property type="component" value="Unassembled WGS sequence"/>
</dbReference>